<evidence type="ECO:0000313" key="4">
    <source>
        <dbReference type="EMBL" id="GJU03761.1"/>
    </source>
</evidence>
<evidence type="ECO:0000256" key="1">
    <source>
        <dbReference type="SAM" id="MobiDB-lite"/>
    </source>
</evidence>
<feature type="transmembrane region" description="Helical" evidence="2">
    <location>
        <begin position="76"/>
        <end position="95"/>
    </location>
</feature>
<organism evidence="4 5">
    <name type="scientific">Tanacetum coccineum</name>
    <dbReference type="NCBI Taxonomy" id="301880"/>
    <lineage>
        <taxon>Eukaryota</taxon>
        <taxon>Viridiplantae</taxon>
        <taxon>Streptophyta</taxon>
        <taxon>Embryophyta</taxon>
        <taxon>Tracheophyta</taxon>
        <taxon>Spermatophyta</taxon>
        <taxon>Magnoliopsida</taxon>
        <taxon>eudicotyledons</taxon>
        <taxon>Gunneridae</taxon>
        <taxon>Pentapetalae</taxon>
        <taxon>asterids</taxon>
        <taxon>campanulids</taxon>
        <taxon>Asterales</taxon>
        <taxon>Asteraceae</taxon>
        <taxon>Asteroideae</taxon>
        <taxon>Anthemideae</taxon>
        <taxon>Anthemidinae</taxon>
        <taxon>Tanacetum</taxon>
    </lineage>
</organism>
<protein>
    <submittedName>
        <fullName evidence="4">Uncharacterized protein</fullName>
    </submittedName>
</protein>
<dbReference type="EMBL" id="BQNB010019371">
    <property type="protein sequence ID" value="GJT84580.1"/>
    <property type="molecule type" value="Genomic_DNA"/>
</dbReference>
<dbReference type="Proteomes" id="UP001151760">
    <property type="component" value="Unassembled WGS sequence"/>
</dbReference>
<feature type="compositionally biased region" description="Acidic residues" evidence="1">
    <location>
        <begin position="13"/>
        <end position="22"/>
    </location>
</feature>
<evidence type="ECO:0000313" key="5">
    <source>
        <dbReference type="Proteomes" id="UP001151760"/>
    </source>
</evidence>
<keyword evidence="2" id="KW-1133">Transmembrane helix</keyword>
<name>A0ABQ5IU38_9ASTR</name>
<gene>
    <name evidence="3" type="ORF">Tco_1066297</name>
    <name evidence="4" type="ORF">Tco_1114099</name>
</gene>
<proteinExistence type="predicted"/>
<feature type="region of interest" description="Disordered" evidence="1">
    <location>
        <begin position="1"/>
        <end position="25"/>
    </location>
</feature>
<dbReference type="EMBL" id="BQNB010021185">
    <property type="protein sequence ID" value="GJU03761.1"/>
    <property type="molecule type" value="Genomic_DNA"/>
</dbReference>
<keyword evidence="2" id="KW-0812">Transmembrane</keyword>
<accession>A0ABQ5IU38</accession>
<sequence length="108" mass="12493">MEEEEEDPKRSELEEEEEEMEVEEKWTAPEWILPYQGQTHFTIRHSIGVWFFISILCLETAPLVLAGLIPFRRFTLITQIPYVAARVAATLMLLITDDAPLPEGDFTI</sequence>
<comment type="caution">
    <text evidence="4">The sequence shown here is derived from an EMBL/GenBank/DDBJ whole genome shotgun (WGS) entry which is preliminary data.</text>
</comment>
<feature type="transmembrane region" description="Helical" evidence="2">
    <location>
        <begin position="47"/>
        <end position="69"/>
    </location>
</feature>
<keyword evidence="2" id="KW-0472">Membrane</keyword>
<reference evidence="4" key="2">
    <citation type="submission" date="2022-01" db="EMBL/GenBank/DDBJ databases">
        <authorList>
            <person name="Yamashiro T."/>
            <person name="Shiraishi A."/>
            <person name="Satake H."/>
            <person name="Nakayama K."/>
        </authorList>
    </citation>
    <scope>NUCLEOTIDE SEQUENCE</scope>
</reference>
<keyword evidence="5" id="KW-1185">Reference proteome</keyword>
<evidence type="ECO:0000256" key="2">
    <source>
        <dbReference type="SAM" id="Phobius"/>
    </source>
</evidence>
<evidence type="ECO:0000313" key="3">
    <source>
        <dbReference type="EMBL" id="GJT84580.1"/>
    </source>
</evidence>
<reference evidence="4" key="1">
    <citation type="journal article" date="2022" name="Int. J. Mol. Sci.">
        <title>Draft Genome of Tanacetum Coccineum: Genomic Comparison of Closely Related Tanacetum-Family Plants.</title>
        <authorList>
            <person name="Yamashiro T."/>
            <person name="Shiraishi A."/>
            <person name="Nakayama K."/>
            <person name="Satake H."/>
        </authorList>
    </citation>
    <scope>NUCLEOTIDE SEQUENCE</scope>
</reference>